<gene>
    <name evidence="3" type="ORF">TCMB3V08_LOCUS8346</name>
</gene>
<protein>
    <submittedName>
        <fullName evidence="3">(California timema) hypothetical protein</fullName>
    </submittedName>
</protein>
<dbReference type="GO" id="GO:0005634">
    <property type="term" value="C:nucleus"/>
    <property type="evidence" value="ECO:0007669"/>
    <property type="project" value="UniProtKB-SubCell"/>
</dbReference>
<comment type="subcellular location">
    <subcellularLocation>
        <location evidence="1">Nucleus</location>
    </subcellularLocation>
</comment>
<dbReference type="EMBL" id="OE183535">
    <property type="protein sequence ID" value="CAD7575763.1"/>
    <property type="molecule type" value="Genomic_DNA"/>
</dbReference>
<feature type="region of interest" description="Disordered" evidence="2">
    <location>
        <begin position="649"/>
        <end position="672"/>
    </location>
</feature>
<evidence type="ECO:0000313" key="3">
    <source>
        <dbReference type="EMBL" id="CAD7575763.1"/>
    </source>
</evidence>
<reference evidence="3" key="1">
    <citation type="submission" date="2020-11" db="EMBL/GenBank/DDBJ databases">
        <authorList>
            <person name="Tran Van P."/>
        </authorList>
    </citation>
    <scope>NUCLEOTIDE SEQUENCE</scope>
</reference>
<dbReference type="AlphaFoldDB" id="A0A7R9PA48"/>
<name>A0A7R9PA48_TIMCA</name>
<dbReference type="InterPro" id="IPR009057">
    <property type="entry name" value="Homeodomain-like_sf"/>
</dbReference>
<feature type="region of interest" description="Disordered" evidence="2">
    <location>
        <begin position="500"/>
        <end position="526"/>
    </location>
</feature>
<evidence type="ECO:0000256" key="2">
    <source>
        <dbReference type="SAM" id="MobiDB-lite"/>
    </source>
</evidence>
<sequence>MSMARTSSKTSISRIERKPRNGVGGRRIKTNLDSSQPVKSVWVYLENSNAIYIGNTDDRKEQMTVLPGKYPNIVPSPNLVSHHSWSVECCNLAMSSPNIKKRKTWDAGNMCVSVTAVRKKEMGLKKVSTFYNVPRSTLKDYVQSKEENIEKLFKRQVSSLSSSERALVTVVTCMSASGMLVPPLMVFPRKNMKKGLLDGAPSGTIGATHMTEDGYKWTVFTKELSEERGVSQDNRNFAMNVALFPRRHQKTEDDHLSSAETDDEDGENDEYAQCFVCDKWFSDDKHSEKWVQCTECHRIVPFSKKSFEMFCKILTVTSACKAGGHVFESTSLGSLALSSASLKPILLDGGREGQRRGVSSQPTKVSFRASKNRWITKTVAGASYRTDIAEKSYVWKYQFSLERCFVVVPPISLHDHAVADCVNPPDNLPLLQDRGWLGGGGGVVALMQYRHISRSDASLLHRDNIKFTRPRFEPRISPSSELELNTTSALANYATETEKVKPHLRGGRVENNLGEKKPPSSPDRYSNLNLPILSSLTQYGTSAIANYATKEMHYNSSMDGTKIVYHVLINSVTQSGNRNTVARSEPAFAWRESGKPFRKKPPPVHPTEIRTSISPSSAVELNTTSALANYATEAGIGKVELEEVNPHLRGGRVENHLGKTTPSSPDRDSNLDLPVLSSLAQHKRVHRRVSKIRIITDVPIGANTSDKNISGS</sequence>
<evidence type="ECO:0000256" key="1">
    <source>
        <dbReference type="ARBA" id="ARBA00004123"/>
    </source>
</evidence>
<feature type="compositionally biased region" description="Polar residues" evidence="2">
    <location>
        <begin position="1"/>
        <end position="13"/>
    </location>
</feature>
<accession>A0A7R9PA48</accession>
<organism evidence="3">
    <name type="scientific">Timema californicum</name>
    <name type="common">California timema</name>
    <name type="synonym">Walking stick</name>
    <dbReference type="NCBI Taxonomy" id="61474"/>
    <lineage>
        <taxon>Eukaryota</taxon>
        <taxon>Metazoa</taxon>
        <taxon>Ecdysozoa</taxon>
        <taxon>Arthropoda</taxon>
        <taxon>Hexapoda</taxon>
        <taxon>Insecta</taxon>
        <taxon>Pterygota</taxon>
        <taxon>Neoptera</taxon>
        <taxon>Polyneoptera</taxon>
        <taxon>Phasmatodea</taxon>
        <taxon>Timematodea</taxon>
        <taxon>Timematoidea</taxon>
        <taxon>Timematidae</taxon>
        <taxon>Timema</taxon>
    </lineage>
</organism>
<dbReference type="SUPFAM" id="SSF46689">
    <property type="entry name" value="Homeodomain-like"/>
    <property type="match status" value="1"/>
</dbReference>
<feature type="region of interest" description="Disordered" evidence="2">
    <location>
        <begin position="1"/>
        <end position="31"/>
    </location>
</feature>
<proteinExistence type="predicted"/>
<dbReference type="Gene3D" id="1.10.10.60">
    <property type="entry name" value="Homeodomain-like"/>
    <property type="match status" value="1"/>
</dbReference>